<name>A0A926NZ15_9HYPH</name>
<dbReference type="InterPro" id="IPR009050">
    <property type="entry name" value="Globin-like_sf"/>
</dbReference>
<dbReference type="Proteomes" id="UP000598467">
    <property type="component" value="Unassembled WGS sequence"/>
</dbReference>
<evidence type="ECO:0000313" key="5">
    <source>
        <dbReference type="EMBL" id="MBD1545893.1"/>
    </source>
</evidence>
<dbReference type="GO" id="GO:0020037">
    <property type="term" value="F:heme binding"/>
    <property type="evidence" value="ECO:0007669"/>
    <property type="project" value="InterPro"/>
</dbReference>
<accession>A0A926NZ15</accession>
<evidence type="ECO:0000313" key="6">
    <source>
        <dbReference type="Proteomes" id="UP000598467"/>
    </source>
</evidence>
<keyword evidence="3" id="KW-0479">Metal-binding</keyword>
<dbReference type="GO" id="GO:0008233">
    <property type="term" value="F:peptidase activity"/>
    <property type="evidence" value="ECO:0007669"/>
    <property type="project" value="UniProtKB-KW"/>
</dbReference>
<sequence>MTLYLKLGGRPAFQEAIETLASKLYQDSAFRLPQDGPVLRHADELCEFLIFLFGGAPFYDGMPIGQVLRPLRLDDDRYDRFVDHVVRSLGGRRSSVRDETQMRVVMEHIRPHVVSVPASRPGPAPQDPVGIVA</sequence>
<protein>
    <submittedName>
        <fullName evidence="5">Clp protease ClpP</fullName>
    </submittedName>
</protein>
<keyword evidence="5" id="KW-0378">Hydrolase</keyword>
<dbReference type="EMBL" id="JABFCZ010000006">
    <property type="protein sequence ID" value="MBD1545893.1"/>
    <property type="molecule type" value="Genomic_DNA"/>
</dbReference>
<reference evidence="5" key="1">
    <citation type="submission" date="2020-05" db="EMBL/GenBank/DDBJ databases">
        <title>Identification of trans-AT polyketide cluster in two marine bacteria, producers of a novel glutaramide-containing polyketide sesbanimide D and analogs.</title>
        <authorList>
            <person name="Kacar D."/>
            <person name="Rodriguez P."/>
            <person name="Canedo L."/>
            <person name="Gonzalez E."/>
            <person name="Galan B."/>
            <person name="De La Calle F."/>
            <person name="Garcia J.L."/>
        </authorList>
    </citation>
    <scope>NUCLEOTIDE SEQUENCE</scope>
    <source>
        <strain evidence="5">PHM038</strain>
    </source>
</reference>
<dbReference type="GO" id="GO:0046872">
    <property type="term" value="F:metal ion binding"/>
    <property type="evidence" value="ECO:0007669"/>
    <property type="project" value="UniProtKB-KW"/>
</dbReference>
<evidence type="ECO:0000256" key="3">
    <source>
        <dbReference type="ARBA" id="ARBA00022723"/>
    </source>
</evidence>
<dbReference type="AlphaFoldDB" id="A0A926NZ15"/>
<organism evidence="5 6">
    <name type="scientific">Roseibium aggregatum</name>
    <dbReference type="NCBI Taxonomy" id="187304"/>
    <lineage>
        <taxon>Bacteria</taxon>
        <taxon>Pseudomonadati</taxon>
        <taxon>Pseudomonadota</taxon>
        <taxon>Alphaproteobacteria</taxon>
        <taxon>Hyphomicrobiales</taxon>
        <taxon>Stappiaceae</taxon>
        <taxon>Roseibium</taxon>
    </lineage>
</organism>
<evidence type="ECO:0000256" key="1">
    <source>
        <dbReference type="ARBA" id="ARBA00022448"/>
    </source>
</evidence>
<dbReference type="Gene3D" id="1.10.490.10">
    <property type="entry name" value="Globins"/>
    <property type="match status" value="1"/>
</dbReference>
<gene>
    <name evidence="5" type="ORF">HK439_06435</name>
</gene>
<proteinExistence type="predicted"/>
<keyword evidence="2" id="KW-0349">Heme</keyword>
<dbReference type="RefSeq" id="WP_190290567.1">
    <property type="nucleotide sequence ID" value="NZ_JABFCZ010000006.1"/>
</dbReference>
<dbReference type="InterPro" id="IPR012292">
    <property type="entry name" value="Globin/Proto"/>
</dbReference>
<evidence type="ECO:0000256" key="4">
    <source>
        <dbReference type="ARBA" id="ARBA00023004"/>
    </source>
</evidence>
<dbReference type="GO" id="GO:0019825">
    <property type="term" value="F:oxygen binding"/>
    <property type="evidence" value="ECO:0007669"/>
    <property type="project" value="InterPro"/>
</dbReference>
<dbReference type="Pfam" id="PF01152">
    <property type="entry name" value="Bac_globin"/>
    <property type="match status" value="1"/>
</dbReference>
<evidence type="ECO:0000256" key="2">
    <source>
        <dbReference type="ARBA" id="ARBA00022617"/>
    </source>
</evidence>
<comment type="caution">
    <text evidence="5">The sequence shown here is derived from an EMBL/GenBank/DDBJ whole genome shotgun (WGS) entry which is preliminary data.</text>
</comment>
<dbReference type="InterPro" id="IPR001486">
    <property type="entry name" value="Hemoglobin_trunc"/>
</dbReference>
<keyword evidence="1" id="KW-0813">Transport</keyword>
<keyword evidence="4" id="KW-0408">Iron</keyword>
<dbReference type="SUPFAM" id="SSF46458">
    <property type="entry name" value="Globin-like"/>
    <property type="match status" value="1"/>
</dbReference>
<dbReference type="GO" id="GO:0006508">
    <property type="term" value="P:proteolysis"/>
    <property type="evidence" value="ECO:0007669"/>
    <property type="project" value="UniProtKB-KW"/>
</dbReference>
<keyword evidence="5" id="KW-0645">Protease</keyword>